<dbReference type="OrthoDB" id="10638148at2759"/>
<evidence type="ECO:0000256" key="2">
    <source>
        <dbReference type="SAM" id="SignalP"/>
    </source>
</evidence>
<accession>A0A9N8Z9Y4</accession>
<keyword evidence="4" id="KW-1185">Reference proteome</keyword>
<dbReference type="AlphaFoldDB" id="A0A9N8Z9Y4"/>
<feature type="compositionally biased region" description="Low complexity" evidence="1">
    <location>
        <begin position="53"/>
        <end position="96"/>
    </location>
</feature>
<feature type="signal peptide" evidence="2">
    <location>
        <begin position="1"/>
        <end position="24"/>
    </location>
</feature>
<gene>
    <name evidence="3" type="ORF">AGERDE_LOCUS3152</name>
</gene>
<evidence type="ECO:0000313" key="4">
    <source>
        <dbReference type="Proteomes" id="UP000789831"/>
    </source>
</evidence>
<keyword evidence="2" id="KW-0732">Signal</keyword>
<proteinExistence type="predicted"/>
<evidence type="ECO:0000313" key="3">
    <source>
        <dbReference type="EMBL" id="CAG8479299.1"/>
    </source>
</evidence>
<feature type="chain" id="PRO_5040450767" evidence="2">
    <location>
        <begin position="25"/>
        <end position="188"/>
    </location>
</feature>
<reference evidence="3" key="1">
    <citation type="submission" date="2021-06" db="EMBL/GenBank/DDBJ databases">
        <authorList>
            <person name="Kallberg Y."/>
            <person name="Tangrot J."/>
            <person name="Rosling A."/>
        </authorList>
    </citation>
    <scope>NUCLEOTIDE SEQUENCE</scope>
    <source>
        <strain evidence="3">MT106</strain>
    </source>
</reference>
<comment type="caution">
    <text evidence="3">The sequence shown here is derived from an EMBL/GenBank/DDBJ whole genome shotgun (WGS) entry which is preliminary data.</text>
</comment>
<protein>
    <submittedName>
        <fullName evidence="3">6078_t:CDS:1</fullName>
    </submittedName>
</protein>
<dbReference type="Proteomes" id="UP000789831">
    <property type="component" value="Unassembled WGS sequence"/>
</dbReference>
<sequence>MKIISKSILLSCLVFLIVITKSNAATPTIAAGTINTSPTTSLVSFIFKSQISSSTNPTTIPTSRTTNSPTPTSPAASNSPIPTSTVNNNNSNGNPQQPSPTPRETTTFKTVVSTVVEGSQTNLITTVTPIVMTQMPGTSKSATSTQNNAGVLFSNAERSDDYRILRNVVVGLVTSVGMGFWSILQFAN</sequence>
<feature type="region of interest" description="Disordered" evidence="1">
    <location>
        <begin position="53"/>
        <end position="105"/>
    </location>
</feature>
<organism evidence="3 4">
    <name type="scientific">Ambispora gerdemannii</name>
    <dbReference type="NCBI Taxonomy" id="144530"/>
    <lineage>
        <taxon>Eukaryota</taxon>
        <taxon>Fungi</taxon>
        <taxon>Fungi incertae sedis</taxon>
        <taxon>Mucoromycota</taxon>
        <taxon>Glomeromycotina</taxon>
        <taxon>Glomeromycetes</taxon>
        <taxon>Archaeosporales</taxon>
        <taxon>Ambisporaceae</taxon>
        <taxon>Ambispora</taxon>
    </lineage>
</organism>
<name>A0A9N8Z9Y4_9GLOM</name>
<evidence type="ECO:0000256" key="1">
    <source>
        <dbReference type="SAM" id="MobiDB-lite"/>
    </source>
</evidence>
<dbReference type="EMBL" id="CAJVPL010000289">
    <property type="protein sequence ID" value="CAG8479299.1"/>
    <property type="molecule type" value="Genomic_DNA"/>
</dbReference>